<dbReference type="RefSeq" id="WP_005322273.1">
    <property type="nucleotide sequence ID" value="NZ_AGVO01000167.1"/>
</dbReference>
<sequence>MLSLSTIKGSAAYYAAEENYYAMGDLESVWMGEGADRLGLSGPIDGAALDAIAQGKLPDGT</sequence>
<evidence type="ECO:0000313" key="2">
    <source>
        <dbReference type="EMBL" id="EHI50046.1"/>
    </source>
</evidence>
<dbReference type="InterPro" id="IPR014862">
    <property type="entry name" value="TrwC"/>
</dbReference>
<dbReference type="Proteomes" id="UP000006428">
    <property type="component" value="Unassembled WGS sequence"/>
</dbReference>
<protein>
    <submittedName>
        <fullName evidence="2">Conjugal transfer nickase/helicase TraI</fullName>
    </submittedName>
</protein>
<feature type="non-terminal residue" evidence="2">
    <location>
        <position position="61"/>
    </location>
</feature>
<gene>
    <name evidence="2" type="ORF">IYQ_23736</name>
</gene>
<evidence type="ECO:0000259" key="1">
    <source>
        <dbReference type="Pfam" id="PF08751"/>
    </source>
</evidence>
<dbReference type="EMBL" id="AGVO01000167">
    <property type="protein sequence ID" value="EHI50046.1"/>
    <property type="molecule type" value="Genomic_DNA"/>
</dbReference>
<proteinExistence type="predicted"/>
<accession>A0ABN0DTA1</accession>
<organism evidence="2 3">
    <name type="scientific">Aeromonas salmonicida subsp. salmonicida 01-B526</name>
    <dbReference type="NCBI Taxonomy" id="1076135"/>
    <lineage>
        <taxon>Bacteria</taxon>
        <taxon>Pseudomonadati</taxon>
        <taxon>Pseudomonadota</taxon>
        <taxon>Gammaproteobacteria</taxon>
        <taxon>Aeromonadales</taxon>
        <taxon>Aeromonadaceae</taxon>
        <taxon>Aeromonas</taxon>
    </lineage>
</organism>
<dbReference type="SUPFAM" id="SSF55464">
    <property type="entry name" value="Origin of replication-binding domain, RBD-like"/>
    <property type="match status" value="1"/>
</dbReference>
<feature type="domain" description="TrwC relaxase" evidence="1">
    <location>
        <begin position="9"/>
        <end position="59"/>
    </location>
</feature>
<evidence type="ECO:0000313" key="3">
    <source>
        <dbReference type="Proteomes" id="UP000006428"/>
    </source>
</evidence>
<comment type="caution">
    <text evidence="2">The sequence shown here is derived from an EMBL/GenBank/DDBJ whole genome shotgun (WGS) entry which is preliminary data.</text>
</comment>
<reference evidence="2 3" key="1">
    <citation type="journal article" date="2012" name="Front. Microbiol.">
        <title>Draft Genome Sequence of the Virulent Strain 01-B526 of the Fish Pathogen Aeromonas salmonicida.</title>
        <authorList>
            <person name="Charette S.J."/>
            <person name="Brochu F."/>
            <person name="Boyle B."/>
            <person name="Filion G."/>
            <person name="Tanaka K.H."/>
            <person name="Derome N."/>
        </authorList>
    </citation>
    <scope>NUCLEOTIDE SEQUENCE [LARGE SCALE GENOMIC DNA]</scope>
    <source>
        <strain evidence="2 3">01-B526</strain>
    </source>
</reference>
<dbReference type="Pfam" id="PF08751">
    <property type="entry name" value="TrwC"/>
    <property type="match status" value="1"/>
</dbReference>
<keyword evidence="3" id="KW-1185">Reference proteome</keyword>
<name>A0ABN0DTA1_AERSS</name>